<evidence type="ECO:0000256" key="3">
    <source>
        <dbReference type="ARBA" id="ARBA00022645"/>
    </source>
</evidence>
<dbReference type="GO" id="GO:0000324">
    <property type="term" value="C:fungal-type vacuole"/>
    <property type="evidence" value="ECO:0007669"/>
    <property type="project" value="TreeGrafter"/>
</dbReference>
<proteinExistence type="inferred from homology"/>
<dbReference type="OMA" id="RGKMEIA"/>
<keyword evidence="9" id="KW-1185">Reference proteome</keyword>
<evidence type="ECO:0000313" key="8">
    <source>
        <dbReference type="EMBL" id="EIE81107.1"/>
    </source>
</evidence>
<dbReference type="InParanoid" id="I1BY27"/>
<dbReference type="STRING" id="246409.I1BY27"/>
<dbReference type="EMBL" id="CH476735">
    <property type="protein sequence ID" value="EIE81107.1"/>
    <property type="molecule type" value="Genomic_DNA"/>
</dbReference>
<dbReference type="VEuPathDB" id="FungiDB:RO3G_05812"/>
<accession>I1BY27</accession>
<keyword evidence="3" id="KW-0121">Carboxypeptidase</keyword>
<keyword evidence="6" id="KW-0325">Glycoprotein</keyword>
<keyword evidence="4" id="KW-0645">Protease</keyword>
<evidence type="ECO:0000256" key="7">
    <source>
        <dbReference type="SAM" id="MobiDB-lite"/>
    </source>
</evidence>
<evidence type="ECO:0000313" key="9">
    <source>
        <dbReference type="Proteomes" id="UP000009138"/>
    </source>
</evidence>
<protein>
    <recommendedName>
        <fullName evidence="2">carboxypeptidase C</fullName>
        <ecNumber evidence="2">3.4.16.5</ecNumber>
    </recommendedName>
</protein>
<dbReference type="SUPFAM" id="SSF53474">
    <property type="entry name" value="alpha/beta-Hydrolases"/>
    <property type="match status" value="1"/>
</dbReference>
<dbReference type="PANTHER" id="PTHR11802">
    <property type="entry name" value="SERINE PROTEASE FAMILY S10 SERINE CARBOXYPEPTIDASE"/>
    <property type="match status" value="1"/>
</dbReference>
<feature type="compositionally biased region" description="Polar residues" evidence="7">
    <location>
        <begin position="189"/>
        <end position="203"/>
    </location>
</feature>
<evidence type="ECO:0000256" key="5">
    <source>
        <dbReference type="ARBA" id="ARBA00022801"/>
    </source>
</evidence>
<dbReference type="RefSeq" id="XP_067516503.1">
    <property type="nucleotide sequence ID" value="XM_067660402.1"/>
</dbReference>
<dbReference type="PRINTS" id="PR00724">
    <property type="entry name" value="CRBOXYPTASEC"/>
</dbReference>
<dbReference type="EC" id="3.4.16.5" evidence="2"/>
<dbReference type="Pfam" id="PF00450">
    <property type="entry name" value="Peptidase_S10"/>
    <property type="match status" value="1"/>
</dbReference>
<dbReference type="GO" id="GO:0004185">
    <property type="term" value="F:serine-type carboxypeptidase activity"/>
    <property type="evidence" value="ECO:0007669"/>
    <property type="project" value="UniProtKB-EC"/>
</dbReference>
<evidence type="ECO:0000256" key="2">
    <source>
        <dbReference type="ARBA" id="ARBA00012446"/>
    </source>
</evidence>
<name>I1BY27_RHIO9</name>
<dbReference type="AlphaFoldDB" id="I1BY27"/>
<reference evidence="8 9" key="1">
    <citation type="journal article" date="2009" name="PLoS Genet.">
        <title>Genomic analysis of the basal lineage fungus Rhizopus oryzae reveals a whole-genome duplication.</title>
        <authorList>
            <person name="Ma L.-J."/>
            <person name="Ibrahim A.S."/>
            <person name="Skory C."/>
            <person name="Grabherr M.G."/>
            <person name="Burger G."/>
            <person name="Butler M."/>
            <person name="Elias M."/>
            <person name="Idnurm A."/>
            <person name="Lang B.F."/>
            <person name="Sone T."/>
            <person name="Abe A."/>
            <person name="Calvo S.E."/>
            <person name="Corrochano L.M."/>
            <person name="Engels R."/>
            <person name="Fu J."/>
            <person name="Hansberg W."/>
            <person name="Kim J.-M."/>
            <person name="Kodira C.D."/>
            <person name="Koehrsen M.J."/>
            <person name="Liu B."/>
            <person name="Miranda-Saavedra D."/>
            <person name="O'Leary S."/>
            <person name="Ortiz-Castellanos L."/>
            <person name="Poulter R."/>
            <person name="Rodriguez-Romero J."/>
            <person name="Ruiz-Herrera J."/>
            <person name="Shen Y.-Q."/>
            <person name="Zeng Q."/>
            <person name="Galagan J."/>
            <person name="Birren B.W."/>
            <person name="Cuomo C.A."/>
            <person name="Wickes B.L."/>
        </authorList>
    </citation>
    <scope>NUCLEOTIDE SEQUENCE [LARGE SCALE GENOMIC DNA]</scope>
    <source>
        <strain evidence="9">RA 99-880 / ATCC MYA-4621 / FGSC 9543 / NRRL 43880</strain>
    </source>
</reference>
<dbReference type="GO" id="GO:0006508">
    <property type="term" value="P:proteolysis"/>
    <property type="evidence" value="ECO:0007669"/>
    <property type="project" value="UniProtKB-KW"/>
</dbReference>
<dbReference type="Proteomes" id="UP000009138">
    <property type="component" value="Unassembled WGS sequence"/>
</dbReference>
<evidence type="ECO:0000256" key="4">
    <source>
        <dbReference type="ARBA" id="ARBA00022670"/>
    </source>
</evidence>
<dbReference type="MEROPS" id="S10.A66"/>
<evidence type="ECO:0000256" key="1">
    <source>
        <dbReference type="ARBA" id="ARBA00009431"/>
    </source>
</evidence>
<dbReference type="InterPro" id="IPR001563">
    <property type="entry name" value="Peptidase_S10"/>
</dbReference>
<dbReference type="PANTHER" id="PTHR11802:SF113">
    <property type="entry name" value="SERINE CARBOXYPEPTIDASE CTSA-4.1"/>
    <property type="match status" value="1"/>
</dbReference>
<organism evidence="8 9">
    <name type="scientific">Rhizopus delemar (strain RA 99-880 / ATCC MYA-4621 / FGSC 9543 / NRRL 43880)</name>
    <name type="common">Mucormycosis agent</name>
    <name type="synonym">Rhizopus arrhizus var. delemar</name>
    <dbReference type="NCBI Taxonomy" id="246409"/>
    <lineage>
        <taxon>Eukaryota</taxon>
        <taxon>Fungi</taxon>
        <taxon>Fungi incertae sedis</taxon>
        <taxon>Mucoromycota</taxon>
        <taxon>Mucoromycotina</taxon>
        <taxon>Mucoromycetes</taxon>
        <taxon>Mucorales</taxon>
        <taxon>Mucorineae</taxon>
        <taxon>Rhizopodaceae</taxon>
        <taxon>Rhizopus</taxon>
    </lineage>
</organism>
<dbReference type="Gene3D" id="3.40.50.1820">
    <property type="entry name" value="alpha/beta hydrolase"/>
    <property type="match status" value="1"/>
</dbReference>
<comment type="similarity">
    <text evidence="1">Belongs to the peptidase S10 family.</text>
</comment>
<dbReference type="InterPro" id="IPR029058">
    <property type="entry name" value="AB_hydrolase_fold"/>
</dbReference>
<dbReference type="eggNOG" id="KOG1282">
    <property type="taxonomic scope" value="Eukaryota"/>
</dbReference>
<sequence length="224" mass="25117">MACLLTAVTESAISPNLSLLQRYKAQGYRILSSKNVQGYTVRIKRPDSCEDTIQYSGYIDKYDTDDHFFFYFTASRSNPQKDPLVLWLNGGPGCSSMMGLWMELGPCLVNEDGNGTKRNPYSWNNAANILFLDQPVNVGYSYGKSKVKNTQESAIDVYAFLQLFLDEYKEYASNPFHIAGESYGKGNNSIRPSFSSSDPQAATISPHFLPRSSKGIEGRPRKVW</sequence>
<keyword evidence="5" id="KW-0378">Hydrolase</keyword>
<evidence type="ECO:0000256" key="6">
    <source>
        <dbReference type="ARBA" id="ARBA00023180"/>
    </source>
</evidence>
<feature type="compositionally biased region" description="Basic and acidic residues" evidence="7">
    <location>
        <begin position="214"/>
        <end position="224"/>
    </location>
</feature>
<dbReference type="GeneID" id="93612783"/>
<feature type="region of interest" description="Disordered" evidence="7">
    <location>
        <begin position="189"/>
        <end position="224"/>
    </location>
</feature>
<gene>
    <name evidence="8" type="ORF">RO3G_05812</name>
</gene>